<dbReference type="GO" id="GO:0034497">
    <property type="term" value="P:protein localization to phagophore assembly site"/>
    <property type="evidence" value="ECO:0007669"/>
    <property type="project" value="EnsemblFungi"/>
</dbReference>
<dbReference type="OMA" id="IAEWKFR"/>
<protein>
    <recommendedName>
        <fullName evidence="6 20">Autophagy-related protein 9</fullName>
    </recommendedName>
</protein>
<keyword evidence="15" id="KW-0968">Cytoplasmic vesicle</keyword>
<comment type="subcellular location">
    <subcellularLocation>
        <location evidence="1">Cytoplasmic vesicle membrane</location>
        <topology evidence="1">Multi-pass membrane protein</topology>
    </subcellularLocation>
    <subcellularLocation>
        <location evidence="2">Endoplasmic reticulum membrane</location>
        <topology evidence="2">Multi-pass membrane protein</topology>
    </subcellularLocation>
    <subcellularLocation>
        <location evidence="4">Golgi apparatus membrane</location>
        <topology evidence="4">Multi-pass membrane protein</topology>
    </subcellularLocation>
    <subcellularLocation>
        <location evidence="3 20">Preautophagosomal structure membrane</location>
        <topology evidence="3 20">Multi-pass membrane protein</topology>
    </subcellularLocation>
</comment>
<keyword evidence="7 20" id="KW-0813">Transport</keyword>
<comment type="catalytic activity">
    <reaction evidence="18">
        <text>a 1,2-diacyl-sn-glycero-3-phospho-(1D-myo-inositol-3-phosphate)(in) = a 1,2-diacyl-sn-glycero-3-phospho-(1D-myo-inositol-3-phosphate)(out)</text>
        <dbReference type="Rhea" id="RHEA:67920"/>
        <dbReference type="ChEBI" id="CHEBI:58088"/>
    </reaction>
</comment>
<evidence type="ECO:0000256" key="16">
    <source>
        <dbReference type="ARBA" id="ARBA00024479"/>
    </source>
</evidence>
<comment type="similarity">
    <text evidence="5 20">Belongs to the ATG9 family.</text>
</comment>
<evidence type="ECO:0000313" key="23">
    <source>
        <dbReference type="Proteomes" id="UP000054886"/>
    </source>
</evidence>
<dbReference type="GO" id="GO:0000139">
    <property type="term" value="C:Golgi membrane"/>
    <property type="evidence" value="ECO:0007669"/>
    <property type="project" value="UniProtKB-SubCell"/>
</dbReference>
<keyword evidence="11 20" id="KW-0072">Autophagy</keyword>
<dbReference type="VEuPathDB" id="FungiDB:CAGL0I03652g"/>
<evidence type="ECO:0000256" key="2">
    <source>
        <dbReference type="ARBA" id="ARBA00004477"/>
    </source>
</evidence>
<reference evidence="22 23" key="1">
    <citation type="submission" date="2015-10" db="EMBL/GenBank/DDBJ databases">
        <title>Draft genomes sequences of Candida glabrata isolates 1A, 1B, 2A, 2B, 3A and 3B.</title>
        <authorList>
            <person name="Haavelsrud O.E."/>
            <person name="Gaustad P."/>
        </authorList>
    </citation>
    <scope>NUCLEOTIDE SEQUENCE [LARGE SCALE GENOMIC DNA]</scope>
    <source>
        <strain evidence="22">910700640</strain>
    </source>
</reference>
<dbReference type="GO" id="GO:0005776">
    <property type="term" value="C:autophagosome"/>
    <property type="evidence" value="ECO:0007669"/>
    <property type="project" value="TreeGrafter"/>
</dbReference>
<dbReference type="GO" id="GO:0005739">
    <property type="term" value="C:mitochondrion"/>
    <property type="evidence" value="ECO:0007669"/>
    <property type="project" value="EnsemblFungi"/>
</dbReference>
<dbReference type="GO" id="GO:0061908">
    <property type="term" value="C:phagophore"/>
    <property type="evidence" value="ECO:0007669"/>
    <property type="project" value="EnsemblFungi"/>
</dbReference>
<name>A0A0W0DMP4_CANGB</name>
<evidence type="ECO:0000256" key="19">
    <source>
        <dbReference type="ARBA" id="ARBA00024631"/>
    </source>
</evidence>
<gene>
    <name evidence="22" type="ORF">AO440_002491</name>
</gene>
<evidence type="ECO:0000256" key="9">
    <source>
        <dbReference type="ARBA" id="ARBA00022824"/>
    </source>
</evidence>
<comment type="function">
    <text evidence="20">Phospholipid scramblase involved in autophagy. Cycles between the preautophagosomal structure/phagophore assembly site (PAS) and the cytoplasmic vesicle pool and supplies membrane for the growing autophagosome. Lipid scramblase activity plays a key role in preautophagosomal structure/phagophore assembly by distributing the phospholipids that arrive through ATG2 from the cytoplasmic to the luminal leaflet of the bilayer, thereby driving autophagosomal membrane expansion.</text>
</comment>
<dbReference type="GO" id="GO:0034045">
    <property type="term" value="C:phagophore assembly site membrane"/>
    <property type="evidence" value="ECO:0007669"/>
    <property type="project" value="UniProtKB-SubCell"/>
</dbReference>
<keyword evidence="14 20" id="KW-0472">Membrane</keyword>
<keyword evidence="13 20" id="KW-0445">Lipid transport</keyword>
<dbReference type="PANTHER" id="PTHR13038">
    <property type="entry name" value="APG9 AUTOPHAGY 9"/>
    <property type="match status" value="1"/>
</dbReference>
<dbReference type="Pfam" id="PF04109">
    <property type="entry name" value="ATG9"/>
    <property type="match status" value="1"/>
</dbReference>
<keyword evidence="10 20" id="KW-1133">Transmembrane helix</keyword>
<evidence type="ECO:0000256" key="21">
    <source>
        <dbReference type="SAM" id="MobiDB-lite"/>
    </source>
</evidence>
<feature type="transmembrane region" description="Helical" evidence="20">
    <location>
        <begin position="504"/>
        <end position="528"/>
    </location>
</feature>
<evidence type="ECO:0000256" key="7">
    <source>
        <dbReference type="ARBA" id="ARBA00022448"/>
    </source>
</evidence>
<dbReference type="EMBL" id="LLZZ01000112">
    <property type="protein sequence ID" value="KTB05791.1"/>
    <property type="molecule type" value="Genomic_DNA"/>
</dbReference>
<comment type="catalytic activity">
    <reaction evidence="19">
        <text>a 1,2-diacyl-sn-glycero-3-phosphocholine(in) = a 1,2-diacyl-sn-glycero-3-phosphocholine(out)</text>
        <dbReference type="Rhea" id="RHEA:38571"/>
        <dbReference type="ChEBI" id="CHEBI:57643"/>
    </reaction>
</comment>
<evidence type="ECO:0000256" key="12">
    <source>
        <dbReference type="ARBA" id="ARBA00023034"/>
    </source>
</evidence>
<dbReference type="AlphaFoldDB" id="A0A0W0DMP4"/>
<proteinExistence type="inferred from homology"/>
<evidence type="ECO:0000313" key="22">
    <source>
        <dbReference type="EMBL" id="KTB05791.1"/>
    </source>
</evidence>
<dbReference type="Proteomes" id="UP000054886">
    <property type="component" value="Unassembled WGS sequence"/>
</dbReference>
<accession>A0A0W0DMP4</accession>
<sequence>MEQSGHEPGKNTFLSRVFGLQSDDVSTSIHTQELSTIPLDEDESNHGALVESEDDEDHNDGVRLLESDPGTSTQDSLESDTSEEDERINGINSDSQVIDTSRPLLSKKETMELHPFGSQNGRIMESSIKLGQPSSDEEDLINVNESLQPDLENRINPIYHEDKLDKALGNSSKNIRTSTFLDRVLKPNDVKKNSTKKRQNSHNYNPTSTYTNSSSNTFLNTVKGEKSSKKYKLKRPNILNALSVVNNMPERRLNTLSPKERALWKWANVDNLDLFLQDAYNYYLGNGFHCIILQKVLNILTLLFVVFVSSFMGYCVDYSKLPTSTRFSEIKIDHCYSQNITGFTKFLLFLFYGFVILKVIQLYFDINNIREMKLFYHYLLNISDDELQTIPWQNIIQQLMYLKDQNALTANVVAVKAKNKLNAHGIANRIMRKENYLIALYNNDILDLRFPIPFFGSQPLTKTLEWNINLCVMGYVFNEAGFIKQGFLKATQKEYFANELRKRFMLAGFLNIILSPFLVSYFVLLYFFRYFNEYKTSPENIGARQYTPMAEWKFREYNELYHIFRKRIGLSNPLASKYVDQFPKEKTNILLKFVSFISGSFVAILAILALWDPENFLNFEVTHDKTVLFYITVLGAIWSISQGSVSTEYHVFDPEETLRELAEYTHYLPDSWKDRYHTEGVKQEFCELYNLRITVLLRELASLITTPFILWFSLPNSAGKMVDFFRESSVYVDGLGYVCKYAVYDGDADAVKKHFGTDGNETTEQDAATEEQDIDSEPDEATKKMMQSYMYFLDDYENDDNLLGKYQIPKKRRESFDNTQYDVSNSNQKNQDDDSDMILANRYTWRKQFKPGQKPELFRIGNHVLNDKTFTQQGSNHLGIDESYARSQISNTAEESNRSSLYNSKYKSPTKGVLGLVKEYYKKSDVGR</sequence>
<feature type="compositionally biased region" description="Acidic residues" evidence="21">
    <location>
        <begin position="761"/>
        <end position="779"/>
    </location>
</feature>
<evidence type="ECO:0000256" key="14">
    <source>
        <dbReference type="ARBA" id="ARBA00023136"/>
    </source>
</evidence>
<comment type="catalytic activity">
    <reaction evidence="17">
        <text>a 1,2-diacyl-sn-glycero-3-phosphoethanolamine(in) = a 1,2-diacyl-sn-glycero-3-phosphoethanolamine(out)</text>
        <dbReference type="Rhea" id="RHEA:38895"/>
        <dbReference type="ChEBI" id="CHEBI:64612"/>
    </reaction>
</comment>
<comment type="catalytic activity">
    <reaction evidence="16">
        <text>a 1,2-diacyl-sn-glycero-3-phospho-L-serine(in) = a 1,2-diacyl-sn-glycero-3-phospho-L-serine(out)</text>
        <dbReference type="Rhea" id="RHEA:38663"/>
        <dbReference type="ChEBI" id="CHEBI:57262"/>
    </reaction>
</comment>
<keyword evidence="12" id="KW-0333">Golgi apparatus</keyword>
<evidence type="ECO:0000256" key="15">
    <source>
        <dbReference type="ARBA" id="ARBA00023329"/>
    </source>
</evidence>
<dbReference type="GO" id="GO:0000423">
    <property type="term" value="P:mitophagy"/>
    <property type="evidence" value="ECO:0007669"/>
    <property type="project" value="EnsemblFungi"/>
</dbReference>
<keyword evidence="9" id="KW-0256">Endoplasmic reticulum</keyword>
<keyword evidence="8 20" id="KW-0812">Transmembrane</keyword>
<evidence type="ECO:0000256" key="6">
    <source>
        <dbReference type="ARBA" id="ARBA00018074"/>
    </source>
</evidence>
<feature type="region of interest" description="Disordered" evidence="21">
    <location>
        <begin position="28"/>
        <end position="118"/>
    </location>
</feature>
<dbReference type="GO" id="GO:0005789">
    <property type="term" value="C:endoplasmic reticulum membrane"/>
    <property type="evidence" value="ECO:0007669"/>
    <property type="project" value="UniProtKB-SubCell"/>
</dbReference>
<feature type="transmembrane region" description="Helical" evidence="20">
    <location>
        <begin position="346"/>
        <end position="364"/>
    </location>
</feature>
<dbReference type="GO" id="GO:0032258">
    <property type="term" value="P:cytoplasm to vacuole targeting by the Cvt pathway"/>
    <property type="evidence" value="ECO:0007669"/>
    <property type="project" value="EnsemblFungi"/>
</dbReference>
<evidence type="ECO:0000256" key="5">
    <source>
        <dbReference type="ARBA" id="ARBA00006185"/>
    </source>
</evidence>
<dbReference type="GO" id="GO:0061709">
    <property type="term" value="P:reticulophagy"/>
    <property type="evidence" value="ECO:0007669"/>
    <property type="project" value="EnsemblFungi"/>
</dbReference>
<evidence type="ECO:0000256" key="11">
    <source>
        <dbReference type="ARBA" id="ARBA00023006"/>
    </source>
</evidence>
<dbReference type="GO" id="GO:0017128">
    <property type="term" value="F:phospholipid scramblase activity"/>
    <property type="evidence" value="ECO:0007669"/>
    <property type="project" value="EnsemblFungi"/>
</dbReference>
<dbReference type="VEuPathDB" id="FungiDB:B1J91_I03652g"/>
<evidence type="ECO:0000256" key="18">
    <source>
        <dbReference type="ARBA" id="ARBA00024621"/>
    </source>
</evidence>
<comment type="caution">
    <text evidence="22">The sequence shown here is derived from an EMBL/GenBank/DDBJ whole genome shotgun (WGS) entry which is preliminary data.</text>
</comment>
<feature type="compositionally biased region" description="Acidic residues" evidence="21">
    <location>
        <begin position="77"/>
        <end position="86"/>
    </location>
</feature>
<dbReference type="InterPro" id="IPR007241">
    <property type="entry name" value="Autophagy-rel_prot_9"/>
</dbReference>
<dbReference type="PhylomeDB" id="A0A0W0DMP4"/>
<organism evidence="22 23">
    <name type="scientific">Candida glabrata</name>
    <name type="common">Yeast</name>
    <name type="synonym">Torulopsis glabrata</name>
    <dbReference type="NCBI Taxonomy" id="5478"/>
    <lineage>
        <taxon>Eukaryota</taxon>
        <taxon>Fungi</taxon>
        <taxon>Dikarya</taxon>
        <taxon>Ascomycota</taxon>
        <taxon>Saccharomycotina</taxon>
        <taxon>Saccharomycetes</taxon>
        <taxon>Saccharomycetales</taxon>
        <taxon>Saccharomycetaceae</taxon>
        <taxon>Nakaseomyces</taxon>
    </lineage>
</organism>
<dbReference type="VEuPathDB" id="FungiDB:GVI51_I03377"/>
<feature type="compositionally biased region" description="Polar residues" evidence="21">
    <location>
        <begin position="90"/>
        <end position="99"/>
    </location>
</feature>
<dbReference type="GO" id="GO:0030659">
    <property type="term" value="C:cytoplasmic vesicle membrane"/>
    <property type="evidence" value="ECO:0007669"/>
    <property type="project" value="UniProtKB-SubCell"/>
</dbReference>
<dbReference type="VEuPathDB" id="FungiDB:GW608_L03377"/>
<evidence type="ECO:0000256" key="8">
    <source>
        <dbReference type="ARBA" id="ARBA00022692"/>
    </source>
</evidence>
<evidence type="ECO:0000256" key="13">
    <source>
        <dbReference type="ARBA" id="ARBA00023055"/>
    </source>
</evidence>
<evidence type="ECO:0000256" key="20">
    <source>
        <dbReference type="RuleBase" id="RU364027"/>
    </source>
</evidence>
<feature type="transmembrane region" description="Helical" evidence="20">
    <location>
        <begin position="589"/>
        <end position="611"/>
    </location>
</feature>
<comment type="caution">
    <text evidence="20">Lacks conserved residue(s) required for the propagation of feature annotation.</text>
</comment>
<dbReference type="SMR" id="A0A0W0DMP4"/>
<evidence type="ECO:0000256" key="10">
    <source>
        <dbReference type="ARBA" id="ARBA00022989"/>
    </source>
</evidence>
<evidence type="ECO:0000256" key="17">
    <source>
        <dbReference type="ARBA" id="ARBA00024615"/>
    </source>
</evidence>
<evidence type="ECO:0000256" key="1">
    <source>
        <dbReference type="ARBA" id="ARBA00004439"/>
    </source>
</evidence>
<feature type="region of interest" description="Disordered" evidence="21">
    <location>
        <begin position="755"/>
        <end position="779"/>
    </location>
</feature>
<evidence type="ECO:0000256" key="3">
    <source>
        <dbReference type="ARBA" id="ARBA00004511"/>
    </source>
</evidence>
<dbReference type="GO" id="GO:0034727">
    <property type="term" value="P:piecemeal microautophagy of the nucleus"/>
    <property type="evidence" value="ECO:0007669"/>
    <property type="project" value="EnsemblFungi"/>
</dbReference>
<evidence type="ECO:0000256" key="4">
    <source>
        <dbReference type="ARBA" id="ARBA00004653"/>
    </source>
</evidence>
<dbReference type="PANTHER" id="PTHR13038:SF10">
    <property type="entry name" value="AUTOPHAGY-RELATED PROTEIN 9"/>
    <property type="match status" value="1"/>
</dbReference>
<feature type="transmembrane region" description="Helical" evidence="20">
    <location>
        <begin position="296"/>
        <end position="316"/>
    </location>
</feature>
<dbReference type="VEuPathDB" id="FungiDB:GWK60_L03377"/>
<feature type="compositionally biased region" description="Low complexity" evidence="21">
    <location>
        <begin position="201"/>
        <end position="216"/>
    </location>
</feature>
<feature type="region of interest" description="Disordered" evidence="21">
    <location>
        <begin position="188"/>
        <end position="216"/>
    </location>
</feature>